<dbReference type="EMBL" id="CP113836">
    <property type="protein sequence ID" value="WAL64705.1"/>
    <property type="molecule type" value="Genomic_DNA"/>
</dbReference>
<organism evidence="2 3">
    <name type="scientific">Amycolatopsis cynarae</name>
    <dbReference type="NCBI Taxonomy" id="2995223"/>
    <lineage>
        <taxon>Bacteria</taxon>
        <taxon>Bacillati</taxon>
        <taxon>Actinomycetota</taxon>
        <taxon>Actinomycetes</taxon>
        <taxon>Pseudonocardiales</taxon>
        <taxon>Pseudonocardiaceae</taxon>
        <taxon>Amycolatopsis</taxon>
    </lineage>
</organism>
<keyword evidence="3" id="KW-1185">Reference proteome</keyword>
<evidence type="ECO:0000313" key="2">
    <source>
        <dbReference type="EMBL" id="WAL64705.1"/>
    </source>
</evidence>
<feature type="domain" description="HTH-like" evidence="1">
    <location>
        <begin position="29"/>
        <end position="84"/>
    </location>
</feature>
<proteinExistence type="predicted"/>
<dbReference type="RefSeq" id="WP_268754928.1">
    <property type="nucleotide sequence ID" value="NZ_CP113836.1"/>
</dbReference>
<dbReference type="InterPro" id="IPR025948">
    <property type="entry name" value="HTH-like_dom"/>
</dbReference>
<dbReference type="Proteomes" id="UP001163203">
    <property type="component" value="Chromosome"/>
</dbReference>
<protein>
    <submittedName>
        <fullName evidence="2">IS3 family transposase</fullName>
    </submittedName>
</protein>
<gene>
    <name evidence="2" type="ORF">ORV05_27645</name>
</gene>
<dbReference type="PANTHER" id="PTHR46889">
    <property type="entry name" value="TRANSPOSASE INSF FOR INSERTION SEQUENCE IS3B-RELATED"/>
    <property type="match status" value="1"/>
</dbReference>
<evidence type="ECO:0000313" key="3">
    <source>
        <dbReference type="Proteomes" id="UP001163203"/>
    </source>
</evidence>
<dbReference type="PANTHER" id="PTHR46889:SF4">
    <property type="entry name" value="TRANSPOSASE INSO FOR INSERTION SEQUENCE ELEMENT IS911B-RELATED"/>
    <property type="match status" value="1"/>
</dbReference>
<name>A0ABY7AXG5_9PSEU</name>
<evidence type="ECO:0000259" key="1">
    <source>
        <dbReference type="Pfam" id="PF13276"/>
    </source>
</evidence>
<sequence>MLTEFGIKIAPSTYYAALTRPTSRREVEDEKLMIEIQRVYEENYRVYGAKKIWRQLLREGVEVGRGRVERLMRRLGLAGVVRGKTSR</sequence>
<reference evidence="2" key="1">
    <citation type="submission" date="2022-11" db="EMBL/GenBank/DDBJ databases">
        <authorList>
            <person name="Mo P."/>
        </authorList>
    </citation>
    <scope>NUCLEOTIDE SEQUENCE</scope>
    <source>
        <strain evidence="2">HUAS 11-8</strain>
    </source>
</reference>
<accession>A0ABY7AXG5</accession>
<dbReference type="Pfam" id="PF13276">
    <property type="entry name" value="HTH_21"/>
    <property type="match status" value="1"/>
</dbReference>
<dbReference type="InterPro" id="IPR050900">
    <property type="entry name" value="Transposase_IS3/IS150/IS904"/>
</dbReference>